<comment type="caution">
    <text evidence="4">The sequence shown here is derived from an EMBL/GenBank/DDBJ whole genome shotgun (WGS) entry which is preliminary data.</text>
</comment>
<dbReference type="InterPro" id="IPR004871">
    <property type="entry name" value="RSE1/DDB1/CPSF1_C"/>
</dbReference>
<evidence type="ECO:0000313" key="5">
    <source>
        <dbReference type="Proteomes" id="UP001211907"/>
    </source>
</evidence>
<dbReference type="InterPro" id="IPR011047">
    <property type="entry name" value="Quinoprotein_ADH-like_sf"/>
</dbReference>
<dbReference type="Gene3D" id="2.130.10.10">
    <property type="entry name" value="YVTN repeat-like/Quinoprotein amine dehydrogenase"/>
    <property type="match status" value="1"/>
</dbReference>
<reference evidence="4" key="1">
    <citation type="submission" date="2020-05" db="EMBL/GenBank/DDBJ databases">
        <title>Phylogenomic resolution of chytrid fungi.</title>
        <authorList>
            <person name="Stajich J.E."/>
            <person name="Amses K."/>
            <person name="Simmons R."/>
            <person name="Seto K."/>
            <person name="Myers J."/>
            <person name="Bonds A."/>
            <person name="Quandt C.A."/>
            <person name="Barry K."/>
            <person name="Liu P."/>
            <person name="Grigoriev I."/>
            <person name="Longcore J.E."/>
            <person name="James T.Y."/>
        </authorList>
    </citation>
    <scope>NUCLEOTIDE SEQUENCE</scope>
    <source>
        <strain evidence="4">JEL0513</strain>
    </source>
</reference>
<dbReference type="InterPro" id="IPR050358">
    <property type="entry name" value="RSE1/DDB1/CFT1"/>
</dbReference>
<gene>
    <name evidence="4" type="ORF">HK100_003247</name>
</gene>
<dbReference type="PANTHER" id="PTHR10644">
    <property type="entry name" value="DNA REPAIR/RNA PROCESSING CPSF FAMILY"/>
    <property type="match status" value="1"/>
</dbReference>
<feature type="domain" description="RSE1/DDB1/CPSF1 C-terminal" evidence="3">
    <location>
        <begin position="635"/>
        <end position="1010"/>
    </location>
</feature>
<dbReference type="PROSITE" id="PS00018">
    <property type="entry name" value="EF_HAND_1"/>
    <property type="match status" value="1"/>
</dbReference>
<evidence type="ECO:0000259" key="3">
    <source>
        <dbReference type="Pfam" id="PF03178"/>
    </source>
</evidence>
<sequence>MLYKHTRQIDATLLPELTKFGPFDLPPGFIPTNASALRHTQQAFILVSAALETLIVRVRPDGLNNLCLTFSKRESIASFLKSDSAYAVATPTHPLVVNISACPENSSSSDSFYITTDIGHIMRIDIGKNGCSGRLLTQRGNVAAVSVLGKSRDNGTDDEDLIVLFGDMCDGEVVGINYTKKVVTQIQTVSNSAPVLDFQVCNDDVELKSDDISSISNGLDRMFITSGNAPNGRVQEIRMGLPVTVESIAGDIEGDSTGSNGTFEGSQNKFDNFVGVSFLTSTRLFQLLDDVLEDISGTSGLILDVESILLASVTPERIDSVEEIDDFGGESGVLVQVWSGGIVVARPSYFDLHSSQIIAWTPKDLTEHVVLANTAGPYLCVSLGSSKTIVLLHATPTRRSAVIEEVTRLILECEPSCICILESNSSKKEGIRVVVGTYGSDLILLSTNANSELVVVTSVSIELQETAEIRIPNSIRKIDATNSLVSGSAFVVGFRDGSICMYSISGLSQLGENLIKVVAINNSLKIGMEPVTLVKSNSVDNILALSNRVKVATPFVHVGNTNANKAESYLFATSKTFMLVTIGQDDTKSPAIISRSLSLKKTPRRIVYDSATRMLIIGCNTVGNKIKGQEAVLTGEVKLVDPKTGLQCLREVLPTGEACYSLMVWNVKDDKRYICVGTWGYRDMTTPRATMQGRVLVYSLKHDRLKDGSHASKYRIKKLGEFKMPDMVFAIRSFMKTYLLVAAGNFMYQLKIDGNTRALHCGGRVETRFPIRSLSVSGSNIFVGGANDSVTLYTFDAKTKDFTLCQSDEFTRSPGDSIALSQRRVLVADKSGEVFCLEAPLISTANSSNNSVCFRTRFCVNVGEIVMRLRQGQIDSGFASGFSGNTPGNFTNLNVDENRRRLKFHISSLIESESKYGDLNGDGYVDTADIVDGMKFSKKCLAVYGCSILGGIFAFRRIPKDTYDLLKELVNVLAEYPATRPLLGNEYLRYRAVKGHGMVNVIDGDQIKLFARLSIAEKKEVVGIWKQEYYDLSENENHLIEFVDGVVEVLQQIG</sequence>
<dbReference type="Pfam" id="PF03178">
    <property type="entry name" value="CPSF_A"/>
    <property type="match status" value="1"/>
</dbReference>
<accession>A0AAD5XHI3</accession>
<dbReference type="EMBL" id="JADGJH010000018">
    <property type="protein sequence ID" value="KAJ3142052.1"/>
    <property type="molecule type" value="Genomic_DNA"/>
</dbReference>
<dbReference type="InterPro" id="IPR018247">
    <property type="entry name" value="EF_Hand_1_Ca_BS"/>
</dbReference>
<dbReference type="InterPro" id="IPR015943">
    <property type="entry name" value="WD40/YVTN_repeat-like_dom_sf"/>
</dbReference>
<keyword evidence="5" id="KW-1185">Reference proteome</keyword>
<dbReference type="GO" id="GO:0005634">
    <property type="term" value="C:nucleus"/>
    <property type="evidence" value="ECO:0007669"/>
    <property type="project" value="InterPro"/>
</dbReference>
<comment type="similarity">
    <text evidence="1">Belongs to the DDB1 family.</text>
</comment>
<organism evidence="4 5">
    <name type="scientific">Physocladia obscura</name>
    <dbReference type="NCBI Taxonomy" id="109957"/>
    <lineage>
        <taxon>Eukaryota</taxon>
        <taxon>Fungi</taxon>
        <taxon>Fungi incertae sedis</taxon>
        <taxon>Chytridiomycota</taxon>
        <taxon>Chytridiomycota incertae sedis</taxon>
        <taxon>Chytridiomycetes</taxon>
        <taxon>Chytridiales</taxon>
        <taxon>Chytriomycetaceae</taxon>
        <taxon>Physocladia</taxon>
    </lineage>
</organism>
<evidence type="ECO:0000313" key="4">
    <source>
        <dbReference type="EMBL" id="KAJ3142052.1"/>
    </source>
</evidence>
<protein>
    <recommendedName>
        <fullName evidence="2">DNA damage-binding protein 1</fullName>
    </recommendedName>
</protein>
<dbReference type="AlphaFoldDB" id="A0AAD5XHI3"/>
<name>A0AAD5XHI3_9FUNG</name>
<evidence type="ECO:0000256" key="1">
    <source>
        <dbReference type="ARBA" id="ARBA00007453"/>
    </source>
</evidence>
<dbReference type="Proteomes" id="UP001211907">
    <property type="component" value="Unassembled WGS sequence"/>
</dbReference>
<proteinExistence type="inferred from homology"/>
<evidence type="ECO:0000256" key="2">
    <source>
        <dbReference type="ARBA" id="ARBA00014577"/>
    </source>
</evidence>
<dbReference type="GO" id="GO:0003676">
    <property type="term" value="F:nucleic acid binding"/>
    <property type="evidence" value="ECO:0007669"/>
    <property type="project" value="InterPro"/>
</dbReference>
<dbReference type="SUPFAM" id="SSF50998">
    <property type="entry name" value="Quinoprotein alcohol dehydrogenase-like"/>
    <property type="match status" value="1"/>
</dbReference>